<dbReference type="KEGG" id="dgr:6558080"/>
<proteinExistence type="inferred from homology"/>
<evidence type="ECO:0000313" key="11">
    <source>
        <dbReference type="EMBL" id="EDV95529.1"/>
    </source>
</evidence>
<dbReference type="InterPro" id="IPR001128">
    <property type="entry name" value="Cyt_P450"/>
</dbReference>
<protein>
    <submittedName>
        <fullName evidence="11">GH15757</fullName>
    </submittedName>
</protein>
<dbReference type="PRINTS" id="PR00385">
    <property type="entry name" value="P450"/>
</dbReference>
<sequence>MWLALLLAALILLLAWDFESKRHRNVTLKRSGITGPRSLPLIGCGLNLLHVGSENAIDYIRNCFDKYGDTFHIWILNESQVYTKNISHFEDILSSTTLLDKGQLYQFLRAFLSDGLLLSVFQKWHSRRKVFSTAFHFKILEHYVGIMDSQSAILVEKLKPFANGEHIVDTHQYVSLAALDIVTEAAMGVQVNSQCNPDFPYIKALKSVVNIQTDRWLKFSQRYNWLFRLTAPILYKQLLSDIRIMHDFTDKVIHERRGAVERSKADGTYQSICVGDADTGSKPKMALLDILLQSSIQGAPLSDADIHEEVDTFIFAGDDTTSSAVSHALYCIARHPAVQARLYAELVQVLGRNRSAPVTQTQLMQLKYLECVIKETLRLYSPVPGFGRFTTKDLQIGTQTIPANTSIYMVPYLAHRAAKNFPDPLSFKPERFEHDDDRLTFSYIPFSAGPRNCLGQKFAMLEMKTMISKVLRYYELLPKGPELKEIMNFVLRSATGCNVALKLRMD</sequence>
<evidence type="ECO:0000256" key="10">
    <source>
        <dbReference type="SAM" id="SignalP"/>
    </source>
</evidence>
<dbReference type="OMA" id="FMFEGDD"/>
<accession>B4IYL9</accession>
<evidence type="ECO:0000256" key="6">
    <source>
        <dbReference type="ARBA" id="ARBA00023004"/>
    </source>
</evidence>
<dbReference type="PANTHER" id="PTHR24291:SF187">
    <property type="entry name" value="CYTOCHROME P450 4AE1-RELATED"/>
    <property type="match status" value="1"/>
</dbReference>
<name>B4IYL9_DROGR</name>
<dbReference type="EMBL" id="CH916366">
    <property type="protein sequence ID" value="EDV95529.1"/>
    <property type="molecule type" value="Genomic_DNA"/>
</dbReference>
<dbReference type="InterPro" id="IPR050196">
    <property type="entry name" value="Cytochrome_P450_Monoox"/>
</dbReference>
<dbReference type="PROSITE" id="PS00086">
    <property type="entry name" value="CYTOCHROME_P450"/>
    <property type="match status" value="1"/>
</dbReference>
<dbReference type="GO" id="GO:0016705">
    <property type="term" value="F:oxidoreductase activity, acting on paired donors, with incorporation or reduction of molecular oxygen"/>
    <property type="evidence" value="ECO:0007669"/>
    <property type="project" value="InterPro"/>
</dbReference>
<dbReference type="GO" id="GO:0020037">
    <property type="term" value="F:heme binding"/>
    <property type="evidence" value="ECO:0007669"/>
    <property type="project" value="InterPro"/>
</dbReference>
<dbReference type="SUPFAM" id="SSF48264">
    <property type="entry name" value="Cytochrome P450"/>
    <property type="match status" value="1"/>
</dbReference>
<feature type="chain" id="PRO_5012497367" evidence="10">
    <location>
        <begin position="16"/>
        <end position="506"/>
    </location>
</feature>
<evidence type="ECO:0000256" key="9">
    <source>
        <dbReference type="RuleBase" id="RU000461"/>
    </source>
</evidence>
<comment type="similarity">
    <text evidence="2 9">Belongs to the cytochrome P450 family.</text>
</comment>
<keyword evidence="4 8" id="KW-0479">Metal-binding</keyword>
<evidence type="ECO:0000256" key="3">
    <source>
        <dbReference type="ARBA" id="ARBA00022617"/>
    </source>
</evidence>
<dbReference type="HOGENOM" id="CLU_001570_5_1_1"/>
<comment type="cofactor">
    <cofactor evidence="1 8">
        <name>heme</name>
        <dbReference type="ChEBI" id="CHEBI:30413"/>
    </cofactor>
</comment>
<dbReference type="InterPro" id="IPR017972">
    <property type="entry name" value="Cyt_P450_CS"/>
</dbReference>
<dbReference type="GO" id="GO:0004497">
    <property type="term" value="F:monooxygenase activity"/>
    <property type="evidence" value="ECO:0007669"/>
    <property type="project" value="UniProtKB-KW"/>
</dbReference>
<dbReference type="eggNOG" id="KOG0157">
    <property type="taxonomic scope" value="Eukaryota"/>
</dbReference>
<dbReference type="FunCoup" id="B4IYL9">
    <property type="interactions" value="22"/>
</dbReference>
<dbReference type="Gene3D" id="1.10.630.10">
    <property type="entry name" value="Cytochrome P450"/>
    <property type="match status" value="1"/>
</dbReference>
<dbReference type="OrthoDB" id="1470350at2759"/>
<keyword evidence="5 9" id="KW-0560">Oxidoreductase</keyword>
<keyword evidence="6 8" id="KW-0408">Iron</keyword>
<dbReference type="Pfam" id="PF00067">
    <property type="entry name" value="p450"/>
    <property type="match status" value="1"/>
</dbReference>
<dbReference type="GO" id="GO:0005506">
    <property type="term" value="F:iron ion binding"/>
    <property type="evidence" value="ECO:0007669"/>
    <property type="project" value="InterPro"/>
</dbReference>
<evidence type="ECO:0000256" key="2">
    <source>
        <dbReference type="ARBA" id="ARBA00010617"/>
    </source>
</evidence>
<evidence type="ECO:0000256" key="7">
    <source>
        <dbReference type="ARBA" id="ARBA00023033"/>
    </source>
</evidence>
<feature type="binding site" description="axial binding residue" evidence="8">
    <location>
        <position position="453"/>
    </location>
    <ligand>
        <name>heme</name>
        <dbReference type="ChEBI" id="CHEBI:30413"/>
    </ligand>
    <ligandPart>
        <name>Fe</name>
        <dbReference type="ChEBI" id="CHEBI:18248"/>
    </ligandPart>
</feature>
<dbReference type="Proteomes" id="UP000001070">
    <property type="component" value="Unassembled WGS sequence"/>
</dbReference>
<dbReference type="PhylomeDB" id="B4IYL9"/>
<reference evidence="11 12" key="1">
    <citation type="journal article" date="2007" name="Nature">
        <title>Evolution of genes and genomes on the Drosophila phylogeny.</title>
        <authorList>
            <consortium name="Drosophila 12 Genomes Consortium"/>
            <person name="Clark A.G."/>
            <person name="Eisen M.B."/>
            <person name="Smith D.R."/>
            <person name="Bergman C.M."/>
            <person name="Oliver B."/>
            <person name="Markow T.A."/>
            <person name="Kaufman T.C."/>
            <person name="Kellis M."/>
            <person name="Gelbart W."/>
            <person name="Iyer V.N."/>
            <person name="Pollard D.A."/>
            <person name="Sackton T.B."/>
            <person name="Larracuente A.M."/>
            <person name="Singh N.D."/>
            <person name="Abad J.P."/>
            <person name="Abt D.N."/>
            <person name="Adryan B."/>
            <person name="Aguade M."/>
            <person name="Akashi H."/>
            <person name="Anderson W.W."/>
            <person name="Aquadro C.F."/>
            <person name="Ardell D.H."/>
            <person name="Arguello R."/>
            <person name="Artieri C.G."/>
            <person name="Barbash D.A."/>
            <person name="Barker D."/>
            <person name="Barsanti P."/>
            <person name="Batterham P."/>
            <person name="Batzoglou S."/>
            <person name="Begun D."/>
            <person name="Bhutkar A."/>
            <person name="Blanco E."/>
            <person name="Bosak S.A."/>
            <person name="Bradley R.K."/>
            <person name="Brand A.D."/>
            <person name="Brent M.R."/>
            <person name="Brooks A.N."/>
            <person name="Brown R.H."/>
            <person name="Butlin R.K."/>
            <person name="Caggese C."/>
            <person name="Calvi B.R."/>
            <person name="Bernardo de Carvalho A."/>
            <person name="Caspi A."/>
            <person name="Castrezana S."/>
            <person name="Celniker S.E."/>
            <person name="Chang J.L."/>
            <person name="Chapple C."/>
            <person name="Chatterji S."/>
            <person name="Chinwalla A."/>
            <person name="Civetta A."/>
            <person name="Clifton S.W."/>
            <person name="Comeron J.M."/>
            <person name="Costello J.C."/>
            <person name="Coyne J.A."/>
            <person name="Daub J."/>
            <person name="David R.G."/>
            <person name="Delcher A.L."/>
            <person name="Delehaunty K."/>
            <person name="Do C.B."/>
            <person name="Ebling H."/>
            <person name="Edwards K."/>
            <person name="Eickbush T."/>
            <person name="Evans J.D."/>
            <person name="Filipski A."/>
            <person name="Findeiss S."/>
            <person name="Freyhult E."/>
            <person name="Fulton L."/>
            <person name="Fulton R."/>
            <person name="Garcia A.C."/>
            <person name="Gardiner A."/>
            <person name="Garfield D.A."/>
            <person name="Garvin B.E."/>
            <person name="Gibson G."/>
            <person name="Gilbert D."/>
            <person name="Gnerre S."/>
            <person name="Godfrey J."/>
            <person name="Good R."/>
            <person name="Gotea V."/>
            <person name="Gravely B."/>
            <person name="Greenberg A.J."/>
            <person name="Griffiths-Jones S."/>
            <person name="Gross S."/>
            <person name="Guigo R."/>
            <person name="Gustafson E.A."/>
            <person name="Haerty W."/>
            <person name="Hahn M.W."/>
            <person name="Halligan D.L."/>
            <person name="Halpern A.L."/>
            <person name="Halter G.M."/>
            <person name="Han M.V."/>
            <person name="Heger A."/>
            <person name="Hillier L."/>
            <person name="Hinrichs A.S."/>
            <person name="Holmes I."/>
            <person name="Hoskins R.A."/>
            <person name="Hubisz M.J."/>
            <person name="Hultmark D."/>
            <person name="Huntley M.A."/>
            <person name="Jaffe D.B."/>
            <person name="Jagadeeshan S."/>
            <person name="Jeck W.R."/>
            <person name="Johnson J."/>
            <person name="Jones C.D."/>
            <person name="Jordan W.C."/>
            <person name="Karpen G.H."/>
            <person name="Kataoka E."/>
            <person name="Keightley P.D."/>
            <person name="Kheradpour P."/>
            <person name="Kirkness E.F."/>
            <person name="Koerich L.B."/>
            <person name="Kristiansen K."/>
            <person name="Kudrna D."/>
            <person name="Kulathinal R.J."/>
            <person name="Kumar S."/>
            <person name="Kwok R."/>
            <person name="Lander E."/>
            <person name="Langley C.H."/>
            <person name="Lapoint R."/>
            <person name="Lazzaro B.P."/>
            <person name="Lee S.J."/>
            <person name="Levesque L."/>
            <person name="Li R."/>
            <person name="Lin C.F."/>
            <person name="Lin M.F."/>
            <person name="Lindblad-Toh K."/>
            <person name="Llopart A."/>
            <person name="Long M."/>
            <person name="Low L."/>
            <person name="Lozovsky E."/>
            <person name="Lu J."/>
            <person name="Luo M."/>
            <person name="Machado C.A."/>
            <person name="Makalowski W."/>
            <person name="Marzo M."/>
            <person name="Matsuda M."/>
            <person name="Matzkin L."/>
            <person name="McAllister B."/>
            <person name="McBride C.S."/>
            <person name="McKernan B."/>
            <person name="McKernan K."/>
            <person name="Mendez-Lago M."/>
            <person name="Minx P."/>
            <person name="Mollenhauer M.U."/>
            <person name="Montooth K."/>
            <person name="Mount S.M."/>
            <person name="Mu X."/>
            <person name="Myers E."/>
            <person name="Negre B."/>
            <person name="Newfeld S."/>
            <person name="Nielsen R."/>
            <person name="Noor M.A."/>
            <person name="O'Grady P."/>
            <person name="Pachter L."/>
            <person name="Papaceit M."/>
            <person name="Parisi M.J."/>
            <person name="Parisi M."/>
            <person name="Parts L."/>
            <person name="Pedersen J.S."/>
            <person name="Pesole G."/>
            <person name="Phillippy A.M."/>
            <person name="Ponting C.P."/>
            <person name="Pop M."/>
            <person name="Porcelli D."/>
            <person name="Powell J.R."/>
            <person name="Prohaska S."/>
            <person name="Pruitt K."/>
            <person name="Puig M."/>
            <person name="Quesneville H."/>
            <person name="Ram K.R."/>
            <person name="Rand D."/>
            <person name="Rasmussen M.D."/>
            <person name="Reed L.K."/>
            <person name="Reenan R."/>
            <person name="Reily A."/>
            <person name="Remington K.A."/>
            <person name="Rieger T.T."/>
            <person name="Ritchie M.G."/>
            <person name="Robin C."/>
            <person name="Rogers Y.H."/>
            <person name="Rohde C."/>
            <person name="Rozas J."/>
            <person name="Rubenfield M.J."/>
            <person name="Ruiz A."/>
            <person name="Russo S."/>
            <person name="Salzberg S.L."/>
            <person name="Sanchez-Gracia A."/>
            <person name="Saranga D.J."/>
            <person name="Sato H."/>
            <person name="Schaeffer S.W."/>
            <person name="Schatz M.C."/>
            <person name="Schlenke T."/>
            <person name="Schwartz R."/>
            <person name="Segarra C."/>
            <person name="Singh R.S."/>
            <person name="Sirot L."/>
            <person name="Sirota M."/>
            <person name="Sisneros N.B."/>
            <person name="Smith C.D."/>
            <person name="Smith T.F."/>
            <person name="Spieth J."/>
            <person name="Stage D.E."/>
            <person name="Stark A."/>
            <person name="Stephan W."/>
            <person name="Strausberg R.L."/>
            <person name="Strempel S."/>
            <person name="Sturgill D."/>
            <person name="Sutton G."/>
            <person name="Sutton G.G."/>
            <person name="Tao W."/>
            <person name="Teichmann S."/>
            <person name="Tobari Y.N."/>
            <person name="Tomimura Y."/>
            <person name="Tsolas J.M."/>
            <person name="Valente V.L."/>
            <person name="Venter E."/>
            <person name="Venter J.C."/>
            <person name="Vicario S."/>
            <person name="Vieira F.G."/>
            <person name="Vilella A.J."/>
            <person name="Villasante A."/>
            <person name="Walenz B."/>
            <person name="Wang J."/>
            <person name="Wasserman M."/>
            <person name="Watts T."/>
            <person name="Wilson D."/>
            <person name="Wilson R.K."/>
            <person name="Wing R.A."/>
            <person name="Wolfner M.F."/>
            <person name="Wong A."/>
            <person name="Wong G.K."/>
            <person name="Wu C.I."/>
            <person name="Wu G."/>
            <person name="Yamamoto D."/>
            <person name="Yang H.P."/>
            <person name="Yang S.P."/>
            <person name="Yorke J.A."/>
            <person name="Yoshida K."/>
            <person name="Zdobnov E."/>
            <person name="Zhang P."/>
            <person name="Zhang Y."/>
            <person name="Zimin A.V."/>
            <person name="Baldwin J."/>
            <person name="Abdouelleil A."/>
            <person name="Abdulkadir J."/>
            <person name="Abebe A."/>
            <person name="Abera B."/>
            <person name="Abreu J."/>
            <person name="Acer S.C."/>
            <person name="Aftuck L."/>
            <person name="Alexander A."/>
            <person name="An P."/>
            <person name="Anderson E."/>
            <person name="Anderson S."/>
            <person name="Arachi H."/>
            <person name="Azer M."/>
            <person name="Bachantsang P."/>
            <person name="Barry A."/>
            <person name="Bayul T."/>
            <person name="Berlin A."/>
            <person name="Bessette D."/>
            <person name="Bloom T."/>
            <person name="Blye J."/>
            <person name="Boguslavskiy L."/>
            <person name="Bonnet C."/>
            <person name="Boukhgalter B."/>
            <person name="Bourzgui I."/>
            <person name="Brown A."/>
            <person name="Cahill P."/>
            <person name="Channer S."/>
            <person name="Cheshatsang Y."/>
            <person name="Chuda L."/>
            <person name="Citroen M."/>
            <person name="Collymore A."/>
            <person name="Cooke P."/>
            <person name="Costello M."/>
            <person name="D'Aco K."/>
            <person name="Daza R."/>
            <person name="De Haan G."/>
            <person name="DeGray S."/>
            <person name="DeMaso C."/>
            <person name="Dhargay N."/>
            <person name="Dooley K."/>
            <person name="Dooley E."/>
            <person name="Doricent M."/>
            <person name="Dorje P."/>
            <person name="Dorjee K."/>
            <person name="Dupes A."/>
            <person name="Elong R."/>
            <person name="Falk J."/>
            <person name="Farina A."/>
            <person name="Faro S."/>
            <person name="Ferguson D."/>
            <person name="Fisher S."/>
            <person name="Foley C.D."/>
            <person name="Franke A."/>
            <person name="Friedrich D."/>
            <person name="Gadbois L."/>
            <person name="Gearin G."/>
            <person name="Gearin C.R."/>
            <person name="Giannoukos G."/>
            <person name="Goode T."/>
            <person name="Graham J."/>
            <person name="Grandbois E."/>
            <person name="Grewal S."/>
            <person name="Gyaltsen K."/>
            <person name="Hafez N."/>
            <person name="Hagos B."/>
            <person name="Hall J."/>
            <person name="Henson C."/>
            <person name="Hollinger A."/>
            <person name="Honan T."/>
            <person name="Huard M.D."/>
            <person name="Hughes L."/>
            <person name="Hurhula B."/>
            <person name="Husby M.E."/>
            <person name="Kamat A."/>
            <person name="Kanga B."/>
            <person name="Kashin S."/>
            <person name="Khazanovich D."/>
            <person name="Kisner P."/>
            <person name="Lance K."/>
            <person name="Lara M."/>
            <person name="Lee W."/>
            <person name="Lennon N."/>
            <person name="Letendre F."/>
            <person name="LeVine R."/>
            <person name="Lipovsky A."/>
            <person name="Liu X."/>
            <person name="Liu J."/>
            <person name="Liu S."/>
            <person name="Lokyitsang T."/>
            <person name="Lokyitsang Y."/>
            <person name="Lubonja R."/>
            <person name="Lui A."/>
            <person name="MacDonald P."/>
            <person name="Magnisalis V."/>
            <person name="Maru K."/>
            <person name="Matthews C."/>
            <person name="McCusker W."/>
            <person name="McDonough S."/>
            <person name="Mehta T."/>
            <person name="Meldrim J."/>
            <person name="Meneus L."/>
            <person name="Mihai O."/>
            <person name="Mihalev A."/>
            <person name="Mihova T."/>
            <person name="Mittelman R."/>
            <person name="Mlenga V."/>
            <person name="Montmayeur A."/>
            <person name="Mulrain L."/>
            <person name="Navidi A."/>
            <person name="Naylor J."/>
            <person name="Negash T."/>
            <person name="Nguyen T."/>
            <person name="Nguyen N."/>
            <person name="Nicol R."/>
            <person name="Norbu C."/>
            <person name="Norbu N."/>
            <person name="Novod N."/>
            <person name="O'Neill B."/>
            <person name="Osman S."/>
            <person name="Markiewicz E."/>
            <person name="Oyono O.L."/>
            <person name="Patti C."/>
            <person name="Phunkhang P."/>
            <person name="Pierre F."/>
            <person name="Priest M."/>
            <person name="Raghuraman S."/>
            <person name="Rege F."/>
            <person name="Reyes R."/>
            <person name="Rise C."/>
            <person name="Rogov P."/>
            <person name="Ross K."/>
            <person name="Ryan E."/>
            <person name="Settipalli S."/>
            <person name="Shea T."/>
            <person name="Sherpa N."/>
            <person name="Shi L."/>
            <person name="Shih D."/>
            <person name="Sparrow T."/>
            <person name="Spaulding J."/>
            <person name="Stalker J."/>
            <person name="Stange-Thomann N."/>
            <person name="Stavropoulos S."/>
            <person name="Stone C."/>
            <person name="Strader C."/>
            <person name="Tesfaye S."/>
            <person name="Thomson T."/>
            <person name="Thoulutsang Y."/>
            <person name="Thoulutsang D."/>
            <person name="Topham K."/>
            <person name="Topping I."/>
            <person name="Tsamla T."/>
            <person name="Vassiliev H."/>
            <person name="Vo A."/>
            <person name="Wangchuk T."/>
            <person name="Wangdi T."/>
            <person name="Weiand M."/>
            <person name="Wilkinson J."/>
            <person name="Wilson A."/>
            <person name="Yadav S."/>
            <person name="Young G."/>
            <person name="Yu Q."/>
            <person name="Zembek L."/>
            <person name="Zhong D."/>
            <person name="Zimmer A."/>
            <person name="Zwirko Z."/>
            <person name="Jaffe D.B."/>
            <person name="Alvarez P."/>
            <person name="Brockman W."/>
            <person name="Butler J."/>
            <person name="Chin C."/>
            <person name="Gnerre S."/>
            <person name="Grabherr M."/>
            <person name="Kleber M."/>
            <person name="Mauceli E."/>
            <person name="MacCallum I."/>
        </authorList>
    </citation>
    <scope>NUCLEOTIDE SEQUENCE [LARGE SCALE GENOMIC DNA]</scope>
    <source>
        <strain evidence="12">Tucson 15287-2541.00</strain>
    </source>
</reference>
<dbReference type="AlphaFoldDB" id="B4IYL9"/>
<dbReference type="InterPro" id="IPR002401">
    <property type="entry name" value="Cyt_P450_E_grp-I"/>
</dbReference>
<evidence type="ECO:0000313" key="12">
    <source>
        <dbReference type="Proteomes" id="UP000001070"/>
    </source>
</evidence>
<evidence type="ECO:0000256" key="8">
    <source>
        <dbReference type="PIRSR" id="PIRSR602401-1"/>
    </source>
</evidence>
<dbReference type="PRINTS" id="PR00463">
    <property type="entry name" value="EP450I"/>
</dbReference>
<keyword evidence="3 8" id="KW-0349">Heme</keyword>
<keyword evidence="12" id="KW-1185">Reference proteome</keyword>
<keyword evidence="10" id="KW-0732">Signal</keyword>
<dbReference type="InterPro" id="IPR036396">
    <property type="entry name" value="Cyt_P450_sf"/>
</dbReference>
<gene>
    <name evidence="11" type="primary">Dgri\GH15757</name>
    <name evidence="11" type="ORF">Dgri_GH15757</name>
</gene>
<dbReference type="CDD" id="cd20628">
    <property type="entry name" value="CYP4"/>
    <property type="match status" value="1"/>
</dbReference>
<evidence type="ECO:0000256" key="5">
    <source>
        <dbReference type="ARBA" id="ARBA00023002"/>
    </source>
</evidence>
<evidence type="ECO:0000256" key="4">
    <source>
        <dbReference type="ARBA" id="ARBA00022723"/>
    </source>
</evidence>
<dbReference type="InParanoid" id="B4IYL9"/>
<evidence type="ECO:0000256" key="1">
    <source>
        <dbReference type="ARBA" id="ARBA00001971"/>
    </source>
</evidence>
<dbReference type="PANTHER" id="PTHR24291">
    <property type="entry name" value="CYTOCHROME P450 FAMILY 4"/>
    <property type="match status" value="1"/>
</dbReference>
<keyword evidence="7 9" id="KW-0503">Monooxygenase</keyword>
<organism evidence="12">
    <name type="scientific">Drosophila grimshawi</name>
    <name type="common">Hawaiian fruit fly</name>
    <name type="synonym">Idiomyia grimshawi</name>
    <dbReference type="NCBI Taxonomy" id="7222"/>
    <lineage>
        <taxon>Eukaryota</taxon>
        <taxon>Metazoa</taxon>
        <taxon>Ecdysozoa</taxon>
        <taxon>Arthropoda</taxon>
        <taxon>Hexapoda</taxon>
        <taxon>Insecta</taxon>
        <taxon>Pterygota</taxon>
        <taxon>Neoptera</taxon>
        <taxon>Endopterygota</taxon>
        <taxon>Diptera</taxon>
        <taxon>Brachycera</taxon>
        <taxon>Muscomorpha</taxon>
        <taxon>Ephydroidea</taxon>
        <taxon>Drosophilidae</taxon>
        <taxon>Drosophila</taxon>
        <taxon>Hawaiian Drosophila</taxon>
    </lineage>
</organism>
<feature type="signal peptide" evidence="10">
    <location>
        <begin position="1"/>
        <end position="15"/>
    </location>
</feature>